<dbReference type="CDD" id="cd11402">
    <property type="entry name" value="bHLHzip_Mnt"/>
    <property type="match status" value="1"/>
</dbReference>
<comment type="subcellular location">
    <subcellularLocation>
        <location evidence="1">Nucleus</location>
    </subcellularLocation>
</comment>
<feature type="domain" description="BHLH" evidence="7">
    <location>
        <begin position="321"/>
        <end position="372"/>
    </location>
</feature>
<feature type="compositionally biased region" description="Low complexity" evidence="6">
    <location>
        <begin position="228"/>
        <end position="244"/>
    </location>
</feature>
<keyword evidence="9" id="KW-1185">Reference proteome</keyword>
<feature type="compositionally biased region" description="Low complexity" evidence="6">
    <location>
        <begin position="454"/>
        <end position="464"/>
    </location>
</feature>
<reference evidence="9" key="1">
    <citation type="submission" date="2011-02" db="EMBL/GenBank/DDBJ databases">
        <title>The Genome Sequence of Capsaspora owczarzaki ATCC 30864.</title>
        <authorList>
            <person name="Russ C."/>
            <person name="Cuomo C."/>
            <person name="Burger G."/>
            <person name="Gray M.W."/>
            <person name="Holland P.W.H."/>
            <person name="King N."/>
            <person name="Lang F.B.F."/>
            <person name="Roger A.J."/>
            <person name="Ruiz-Trillo I."/>
            <person name="Young S.K."/>
            <person name="Zeng Q."/>
            <person name="Gargeya S."/>
            <person name="Alvarado L."/>
            <person name="Berlin A."/>
            <person name="Chapman S.B."/>
            <person name="Chen Z."/>
            <person name="Freedman E."/>
            <person name="Gellesch M."/>
            <person name="Goldberg J."/>
            <person name="Griggs A."/>
            <person name="Gujja S."/>
            <person name="Heilman E."/>
            <person name="Heiman D."/>
            <person name="Howarth C."/>
            <person name="Mehta T."/>
            <person name="Neiman D."/>
            <person name="Pearson M."/>
            <person name="Roberts A."/>
            <person name="Saif S."/>
            <person name="Shea T."/>
            <person name="Shenoy N."/>
            <person name="Sisk P."/>
            <person name="Stolte C."/>
            <person name="Sykes S."/>
            <person name="White J."/>
            <person name="Yandava C."/>
            <person name="Haas B."/>
            <person name="Nusbaum C."/>
            <person name="Birren B."/>
        </authorList>
    </citation>
    <scope>NUCLEOTIDE SEQUENCE</scope>
    <source>
        <strain evidence="9">ATCC 30864</strain>
    </source>
</reference>
<dbReference type="Gene3D" id="4.10.280.10">
    <property type="entry name" value="Helix-loop-helix DNA-binding domain"/>
    <property type="match status" value="1"/>
</dbReference>
<dbReference type="Pfam" id="PF00010">
    <property type="entry name" value="HLH"/>
    <property type="match status" value="1"/>
</dbReference>
<evidence type="ECO:0000256" key="4">
    <source>
        <dbReference type="ARBA" id="ARBA00023163"/>
    </source>
</evidence>
<dbReference type="eggNOG" id="KOG2483">
    <property type="taxonomic scope" value="Eukaryota"/>
</dbReference>
<evidence type="ECO:0000256" key="6">
    <source>
        <dbReference type="SAM" id="MobiDB-lite"/>
    </source>
</evidence>
<feature type="region of interest" description="Disordered" evidence="6">
    <location>
        <begin position="76"/>
        <end position="330"/>
    </location>
</feature>
<dbReference type="PANTHER" id="PTHR11969">
    <property type="entry name" value="MAX DIMERIZATION, MAD"/>
    <property type="match status" value="1"/>
</dbReference>
<evidence type="ECO:0000313" key="9">
    <source>
        <dbReference type="Proteomes" id="UP000008743"/>
    </source>
</evidence>
<dbReference type="OrthoDB" id="5920083at2759"/>
<evidence type="ECO:0000256" key="2">
    <source>
        <dbReference type="ARBA" id="ARBA00023015"/>
    </source>
</evidence>
<dbReference type="SMART" id="SM00353">
    <property type="entry name" value="HLH"/>
    <property type="match status" value="1"/>
</dbReference>
<dbReference type="RefSeq" id="XP_004363611.1">
    <property type="nucleotide sequence ID" value="XM_004363554.2"/>
</dbReference>
<gene>
    <name evidence="8" type="ORF">CAOG_003883</name>
</gene>
<accession>A0A0D2UD83</accession>
<evidence type="ECO:0000313" key="8">
    <source>
        <dbReference type="EMBL" id="KJE93021.1"/>
    </source>
</evidence>
<dbReference type="SUPFAM" id="SSF47459">
    <property type="entry name" value="HLH, helix-loop-helix DNA-binding domain"/>
    <property type="match status" value="1"/>
</dbReference>
<organism evidence="8 9">
    <name type="scientific">Capsaspora owczarzaki (strain ATCC 30864)</name>
    <dbReference type="NCBI Taxonomy" id="595528"/>
    <lineage>
        <taxon>Eukaryota</taxon>
        <taxon>Filasterea</taxon>
        <taxon>Capsaspora</taxon>
    </lineage>
</organism>
<dbReference type="Proteomes" id="UP000008743">
    <property type="component" value="Unassembled WGS sequence"/>
</dbReference>
<feature type="compositionally biased region" description="Acidic residues" evidence="6">
    <location>
        <begin position="183"/>
        <end position="213"/>
    </location>
</feature>
<dbReference type="GO" id="GO:0046983">
    <property type="term" value="F:protein dimerization activity"/>
    <property type="evidence" value="ECO:0007669"/>
    <property type="project" value="InterPro"/>
</dbReference>
<keyword evidence="3" id="KW-0238">DNA-binding</keyword>
<evidence type="ECO:0000256" key="5">
    <source>
        <dbReference type="ARBA" id="ARBA00023242"/>
    </source>
</evidence>
<feature type="compositionally biased region" description="Basic and acidic residues" evidence="6">
    <location>
        <begin position="424"/>
        <end position="435"/>
    </location>
</feature>
<dbReference type="InterPro" id="IPR036638">
    <property type="entry name" value="HLH_DNA-bd_sf"/>
</dbReference>
<dbReference type="GO" id="GO:0000978">
    <property type="term" value="F:RNA polymerase II cis-regulatory region sequence-specific DNA binding"/>
    <property type="evidence" value="ECO:0007669"/>
    <property type="project" value="TreeGrafter"/>
</dbReference>
<protein>
    <recommendedName>
        <fullName evidence="7">BHLH domain-containing protein</fullName>
    </recommendedName>
</protein>
<dbReference type="PANTHER" id="PTHR11969:SF54">
    <property type="entry name" value="MAD-LIKE PROTEIN 1"/>
    <property type="match status" value="1"/>
</dbReference>
<feature type="compositionally biased region" description="Low complexity" evidence="6">
    <location>
        <begin position="298"/>
        <end position="307"/>
    </location>
</feature>
<dbReference type="GO" id="GO:0005634">
    <property type="term" value="C:nucleus"/>
    <property type="evidence" value="ECO:0007669"/>
    <property type="project" value="UniProtKB-SubCell"/>
</dbReference>
<keyword evidence="4" id="KW-0804">Transcription</keyword>
<evidence type="ECO:0000256" key="3">
    <source>
        <dbReference type="ARBA" id="ARBA00023125"/>
    </source>
</evidence>
<dbReference type="AlphaFoldDB" id="A0A0D2UD83"/>
<feature type="region of interest" description="Disordered" evidence="6">
    <location>
        <begin position="413"/>
        <end position="499"/>
    </location>
</feature>
<keyword evidence="5" id="KW-0539">Nucleus</keyword>
<sequence>MAALLQAAELLLQREEAQHFPMQGSGGMPPPPAPSSNQRFAPGAPMPMASPQQPHHPMMMHAPHGYAPMDPGYHAGYQHPTHPANRTARSQSNPPQPLAYSSLSGFHAAPPTRTMPSPQAPMPHGGAFQHGMYPVAPPANAHHYMPPGMTGSSPSGKSLGIPTGAAARRRRNSSMRESFSYDVYEDDEEVDEEEEDEDEDDTEDGYNDGDDDFQVSSSARRTPPAPARSGSRSRTMSTSFSSGRRNSESGFQPSSYPGPFAAGHSNPATMSPASNSSGSSGATSSGGLKNANSGSTGSLGPADASPGGSSGGRSGKKRSVKNREQHNMLEKNRRAHLKTCFEELQEAIPGLDMAKPSTVAILQHAKQFIETLHYRQAQQQAEIDRLQQLNVWCCSKLDALGHPVPAAYLQQPMQGKAPQHHMHPAGEENGHYYESHHHHHSHHHEHGHQMDMESSSTSSSTPSDKSTDVDVERLDGNSPEPPAHGTTRSGRTSRGRREQ</sequence>
<feature type="compositionally biased region" description="Basic and acidic residues" evidence="6">
    <location>
        <begin position="321"/>
        <end position="330"/>
    </location>
</feature>
<feature type="region of interest" description="Disordered" evidence="6">
    <location>
        <begin position="20"/>
        <end position="53"/>
    </location>
</feature>
<feature type="compositionally biased region" description="Low complexity" evidence="6">
    <location>
        <begin position="41"/>
        <end position="53"/>
    </location>
</feature>
<evidence type="ECO:0000256" key="1">
    <source>
        <dbReference type="ARBA" id="ARBA00004123"/>
    </source>
</evidence>
<feature type="compositionally biased region" description="Basic and acidic residues" evidence="6">
    <location>
        <begin position="465"/>
        <end position="475"/>
    </location>
</feature>
<feature type="compositionally biased region" description="Basic residues" evidence="6">
    <location>
        <begin position="436"/>
        <end position="446"/>
    </location>
</feature>
<proteinExistence type="predicted"/>
<feature type="compositionally biased region" description="Low complexity" evidence="6">
    <location>
        <begin position="271"/>
        <end position="287"/>
    </location>
</feature>
<keyword evidence="2" id="KW-0805">Transcription regulation</keyword>
<evidence type="ECO:0000259" key="7">
    <source>
        <dbReference type="PROSITE" id="PS50888"/>
    </source>
</evidence>
<name>A0A0D2UD83_CAPO3</name>
<dbReference type="STRING" id="595528.A0A0D2UD83"/>
<dbReference type="InParanoid" id="A0A0D2UD83"/>
<dbReference type="GO" id="GO:0000981">
    <property type="term" value="F:DNA-binding transcription factor activity, RNA polymerase II-specific"/>
    <property type="evidence" value="ECO:0007669"/>
    <property type="project" value="TreeGrafter"/>
</dbReference>
<feature type="compositionally biased region" description="Polar residues" evidence="6">
    <location>
        <begin position="87"/>
        <end position="104"/>
    </location>
</feature>
<dbReference type="PROSITE" id="PS50888">
    <property type="entry name" value="BHLH"/>
    <property type="match status" value="1"/>
</dbReference>
<dbReference type="InterPro" id="IPR011598">
    <property type="entry name" value="bHLH_dom"/>
</dbReference>
<dbReference type="EMBL" id="KE346364">
    <property type="protein sequence ID" value="KJE93021.1"/>
    <property type="molecule type" value="Genomic_DNA"/>
</dbReference>